<accession>A0A6G8FHU4</accession>
<keyword evidence="1" id="KW-0472">Membrane</keyword>
<feature type="transmembrane region" description="Helical" evidence="1">
    <location>
        <begin position="479"/>
        <end position="497"/>
    </location>
</feature>
<evidence type="ECO:0000313" key="3">
    <source>
        <dbReference type="Proteomes" id="UP000501387"/>
    </source>
</evidence>
<feature type="transmembrane region" description="Helical" evidence="1">
    <location>
        <begin position="245"/>
        <end position="266"/>
    </location>
</feature>
<feature type="transmembrane region" description="Helical" evidence="1">
    <location>
        <begin position="39"/>
        <end position="61"/>
    </location>
</feature>
<name>A0A6G8FHU4_9MICO</name>
<sequence>MNLLTSWLPILPAVLVAIALVTVPGLPTAWALRLRGLPLVAGSIAASLAIIAITSLAAPFVGLSWGILPVLGTAVTLSLAALLLRRWLPRDSRERAPDRAWLVWALPVLVAGSIITIETVRAIASPENVSQTYDAVFHLNATAYILDTGDASPLHMNLAAPQLTTSIYPTLWHAIVALVSTLSGASIPVATNAVTLATAAWIWPVAVLFFATPFLAGRRSSMLFAAIFAATSSAFPYLLLSWGVLYPNVLATALVPVALGFTHLALRPQLQSVPAPRASLWVAGVGALGATGFAHPNGVYAFALILIPLLISYATRINRSVTQPLARATRWAAVLTALAVVVMMWTLVTNSDTEKDYGSSFLSGLVGALSNAPLIPAKAWFVTLFVLAGAVLLTVWKCHRWLMLAYCLTVVMYAVAIGLTGPLRDALTLAWYNDAARIAALLPITAVPLATVAATALSDAVRDGLPRFAKSFPTWVRRNWLPPLAVIAVAVILLTGARGANIGAQIGWMTGLFSTSPANNEDPDMLSADELALLERLSDEVPENARIAGDPWNGSAYAYAISGRKVVFPHMTAQYDADAAAIAGGLRTMGPQACDYLGRLGVDYVLDFGDPNFNTYPPEKSTHFSGLRHVSENPVLREVDRQGDAALFRVECDQ</sequence>
<evidence type="ECO:0000313" key="2">
    <source>
        <dbReference type="EMBL" id="QIM15863.1"/>
    </source>
</evidence>
<dbReference type="InterPro" id="IPR046671">
    <property type="entry name" value="DUF6541"/>
</dbReference>
<feature type="transmembrane region" description="Helical" evidence="1">
    <location>
        <begin position="329"/>
        <end position="348"/>
    </location>
</feature>
<protein>
    <submittedName>
        <fullName evidence="2">Uncharacterized protein</fullName>
    </submittedName>
</protein>
<feature type="transmembrane region" description="Helical" evidence="1">
    <location>
        <begin position="6"/>
        <end position="32"/>
    </location>
</feature>
<gene>
    <name evidence="2" type="ORF">G7067_04645</name>
</gene>
<keyword evidence="1" id="KW-1133">Transmembrane helix</keyword>
<dbReference type="KEGG" id="lins:G7067_04645"/>
<keyword evidence="3" id="KW-1185">Reference proteome</keyword>
<feature type="transmembrane region" description="Helical" evidence="1">
    <location>
        <begin position="278"/>
        <end position="294"/>
    </location>
</feature>
<evidence type="ECO:0000256" key="1">
    <source>
        <dbReference type="SAM" id="Phobius"/>
    </source>
</evidence>
<feature type="transmembrane region" description="Helical" evidence="1">
    <location>
        <begin position="222"/>
        <end position="239"/>
    </location>
</feature>
<feature type="transmembrane region" description="Helical" evidence="1">
    <location>
        <begin position="435"/>
        <end position="458"/>
    </location>
</feature>
<dbReference type="Proteomes" id="UP000501387">
    <property type="component" value="Chromosome"/>
</dbReference>
<dbReference type="Pfam" id="PF20176">
    <property type="entry name" value="DUF6541"/>
    <property type="match status" value="1"/>
</dbReference>
<feature type="transmembrane region" description="Helical" evidence="1">
    <location>
        <begin position="100"/>
        <end position="124"/>
    </location>
</feature>
<feature type="transmembrane region" description="Helical" evidence="1">
    <location>
        <begin position="67"/>
        <end position="88"/>
    </location>
</feature>
<reference evidence="2 3" key="1">
    <citation type="submission" date="2020-03" db="EMBL/GenBank/DDBJ databases">
        <title>Leucobacter sp. nov., isolated from beetles.</title>
        <authorList>
            <person name="Hyun D.-W."/>
            <person name="Bae J.-W."/>
        </authorList>
    </citation>
    <scope>NUCLEOTIDE SEQUENCE [LARGE SCALE GENOMIC DNA]</scope>
    <source>
        <strain evidence="2 3">HDW9B</strain>
    </source>
</reference>
<keyword evidence="1" id="KW-0812">Transmembrane</keyword>
<feature type="transmembrane region" description="Helical" evidence="1">
    <location>
        <begin position="379"/>
        <end position="396"/>
    </location>
</feature>
<proteinExistence type="predicted"/>
<feature type="transmembrane region" description="Helical" evidence="1">
    <location>
        <begin position="403"/>
        <end position="423"/>
    </location>
</feature>
<organism evidence="2 3">
    <name type="scientific">Leucobacter insecticola</name>
    <dbReference type="NCBI Taxonomy" id="2714934"/>
    <lineage>
        <taxon>Bacteria</taxon>
        <taxon>Bacillati</taxon>
        <taxon>Actinomycetota</taxon>
        <taxon>Actinomycetes</taxon>
        <taxon>Micrococcales</taxon>
        <taxon>Microbacteriaceae</taxon>
        <taxon>Leucobacter</taxon>
    </lineage>
</organism>
<dbReference type="RefSeq" id="WP_166322328.1">
    <property type="nucleotide sequence ID" value="NZ_CP049934.1"/>
</dbReference>
<feature type="transmembrane region" description="Helical" evidence="1">
    <location>
        <begin position="300"/>
        <end position="317"/>
    </location>
</feature>
<dbReference type="EMBL" id="CP049934">
    <property type="protein sequence ID" value="QIM15863.1"/>
    <property type="molecule type" value="Genomic_DNA"/>
</dbReference>
<dbReference type="AlphaFoldDB" id="A0A6G8FHU4"/>
<feature type="transmembrane region" description="Helical" evidence="1">
    <location>
        <begin position="189"/>
        <end position="210"/>
    </location>
</feature>